<gene>
    <name evidence="3" type="ORF">Asppvi_008009</name>
</gene>
<feature type="region of interest" description="Disordered" evidence="1">
    <location>
        <begin position="1"/>
        <end position="36"/>
    </location>
</feature>
<dbReference type="GO" id="GO:0016301">
    <property type="term" value="F:kinase activity"/>
    <property type="evidence" value="ECO:0007669"/>
    <property type="project" value="UniProtKB-KW"/>
</dbReference>
<dbReference type="Proteomes" id="UP001043456">
    <property type="component" value="Unassembled WGS sequence"/>
</dbReference>
<reference evidence="3 4" key="1">
    <citation type="submission" date="2018-10" db="EMBL/GenBank/DDBJ databases">
        <title>Pan-genome distribution and transcriptional activeness of fungal secondary metabolism genes in Aspergillus section Fumigati.</title>
        <authorList>
            <person name="Takahashi H."/>
            <person name="Umemura M."/>
            <person name="Ninomiya A."/>
            <person name="Kusuya Y."/>
            <person name="Urayama S."/>
            <person name="Shimizu M."/>
            <person name="Watanabe A."/>
            <person name="Kamei K."/>
            <person name="Yaguchi T."/>
            <person name="Hagiwara D."/>
        </authorList>
    </citation>
    <scope>NUCLEOTIDE SEQUENCE [LARGE SCALE GENOMIC DNA]</scope>
    <source>
        <strain evidence="3 4">IFM 55266</strain>
    </source>
</reference>
<dbReference type="OrthoDB" id="6362633at2759"/>
<dbReference type="PANTHER" id="PTHR10285">
    <property type="entry name" value="URIDINE KINASE"/>
    <property type="match status" value="1"/>
</dbReference>
<evidence type="ECO:0000259" key="2">
    <source>
        <dbReference type="Pfam" id="PF00485"/>
    </source>
</evidence>
<dbReference type="Gene3D" id="3.40.50.300">
    <property type="entry name" value="P-loop containing nucleotide triphosphate hydrolases"/>
    <property type="match status" value="2"/>
</dbReference>
<feature type="domain" description="Phosphoribulokinase/uridine kinase" evidence="2">
    <location>
        <begin position="156"/>
        <end position="305"/>
    </location>
</feature>
<dbReference type="RefSeq" id="XP_043159826.1">
    <property type="nucleotide sequence ID" value="XM_043303891.1"/>
</dbReference>
<keyword evidence="3" id="KW-0808">Transferase</keyword>
<organism evidence="3 4">
    <name type="scientific">Aspergillus pseudoviridinutans</name>
    <dbReference type="NCBI Taxonomy" id="1517512"/>
    <lineage>
        <taxon>Eukaryota</taxon>
        <taxon>Fungi</taxon>
        <taxon>Dikarya</taxon>
        <taxon>Ascomycota</taxon>
        <taxon>Pezizomycotina</taxon>
        <taxon>Eurotiomycetes</taxon>
        <taxon>Eurotiomycetidae</taxon>
        <taxon>Eurotiales</taxon>
        <taxon>Aspergillaceae</taxon>
        <taxon>Aspergillus</taxon>
        <taxon>Aspergillus subgen. Fumigati</taxon>
    </lineage>
</organism>
<keyword evidence="3" id="KW-0418">Kinase</keyword>
<accession>A0A9P3EXR8</accession>
<evidence type="ECO:0000256" key="1">
    <source>
        <dbReference type="SAM" id="MobiDB-lite"/>
    </source>
</evidence>
<feature type="compositionally biased region" description="Polar residues" evidence="1">
    <location>
        <begin position="23"/>
        <end position="32"/>
    </location>
</feature>
<keyword evidence="4" id="KW-1185">Reference proteome</keyword>
<dbReference type="InterPro" id="IPR006083">
    <property type="entry name" value="PRK/URK"/>
</dbReference>
<proteinExistence type="predicted"/>
<dbReference type="GeneID" id="67006619"/>
<dbReference type="AlphaFoldDB" id="A0A9P3EXR8"/>
<feature type="compositionally biased region" description="Polar residues" evidence="1">
    <location>
        <begin position="71"/>
        <end position="81"/>
    </location>
</feature>
<dbReference type="GO" id="GO:0005524">
    <property type="term" value="F:ATP binding"/>
    <property type="evidence" value="ECO:0007669"/>
    <property type="project" value="InterPro"/>
</dbReference>
<name>A0A9P3EXR8_9EURO</name>
<dbReference type="InterPro" id="IPR027417">
    <property type="entry name" value="P-loop_NTPase"/>
</dbReference>
<dbReference type="EMBL" id="BHVY01000005">
    <property type="protein sequence ID" value="GIJ89080.1"/>
    <property type="molecule type" value="Genomic_DNA"/>
</dbReference>
<feature type="compositionally biased region" description="Polar residues" evidence="1">
    <location>
        <begin position="93"/>
        <end position="113"/>
    </location>
</feature>
<sequence length="362" mass="40213">MATTYAYERFPFHEPGSGPDSHLITTPESSVVGNPPVYEPHHHSRLRGSSMGKCLLQWFWSTLMIDGSSTQESQAKPSNLQHGVHHAKAGKSATFTTQEPSTAAGSGLQQQSHDNTDEENPACKACRTWGMEAEYTRLAETIRQKPNAHSKKRFLVAVAGIPGSGKTTTAAAVARLLNAQPSPKHTTQLSMDGFHLSRATLDLLPNREEAYIRRGAPWTFDAARFVQFMRRLRNWADSTPCTSAAETIYAPSFDHEAKDPVENGIAITDDAEIVIIEGNYLLLDEPEWREVAALVDYRVFVESDLQEARERVARRHVLAGIEKTLEDGFRRVDSNDYLNAVTVREKLIAPDMVVHSVTEQSC</sequence>
<evidence type="ECO:0000313" key="3">
    <source>
        <dbReference type="EMBL" id="GIJ89080.1"/>
    </source>
</evidence>
<comment type="caution">
    <text evidence="3">The sequence shown here is derived from an EMBL/GenBank/DDBJ whole genome shotgun (WGS) entry which is preliminary data.</text>
</comment>
<dbReference type="SUPFAM" id="SSF52540">
    <property type="entry name" value="P-loop containing nucleoside triphosphate hydrolases"/>
    <property type="match status" value="1"/>
</dbReference>
<protein>
    <submittedName>
        <fullName evidence="3">Kinase</fullName>
    </submittedName>
</protein>
<evidence type="ECO:0000313" key="4">
    <source>
        <dbReference type="Proteomes" id="UP001043456"/>
    </source>
</evidence>
<feature type="region of interest" description="Disordered" evidence="1">
    <location>
        <begin position="71"/>
        <end position="121"/>
    </location>
</feature>
<dbReference type="Pfam" id="PF00485">
    <property type="entry name" value="PRK"/>
    <property type="match status" value="1"/>
</dbReference>